<accession>A0A3Q7IAZ9</accession>
<dbReference type="InParanoid" id="A0A3Q7IAZ9"/>
<dbReference type="Proteomes" id="UP000004994">
    <property type="component" value="Chromosome 10"/>
</dbReference>
<keyword evidence="2" id="KW-1185">Reference proteome</keyword>
<dbReference type="PaxDb" id="4081-Solyc10g007790.2.1"/>
<sequence>MAVMLLHFSGRWFLTQERLDREVGVELASEVSTCSTVKPG</sequence>
<reference evidence="1" key="2">
    <citation type="submission" date="2019-01" db="UniProtKB">
        <authorList>
            <consortium name="EnsemblPlants"/>
        </authorList>
    </citation>
    <scope>IDENTIFICATION</scope>
    <source>
        <strain evidence="1">cv. Heinz 1706</strain>
    </source>
</reference>
<protein>
    <submittedName>
        <fullName evidence="1">Uncharacterized protein</fullName>
    </submittedName>
</protein>
<organism evidence="1">
    <name type="scientific">Solanum lycopersicum</name>
    <name type="common">Tomato</name>
    <name type="synonym">Lycopersicon esculentum</name>
    <dbReference type="NCBI Taxonomy" id="4081"/>
    <lineage>
        <taxon>Eukaryota</taxon>
        <taxon>Viridiplantae</taxon>
        <taxon>Streptophyta</taxon>
        <taxon>Embryophyta</taxon>
        <taxon>Tracheophyta</taxon>
        <taxon>Spermatophyta</taxon>
        <taxon>Magnoliopsida</taxon>
        <taxon>eudicotyledons</taxon>
        <taxon>Gunneridae</taxon>
        <taxon>Pentapetalae</taxon>
        <taxon>asterids</taxon>
        <taxon>lamiids</taxon>
        <taxon>Solanales</taxon>
        <taxon>Solanaceae</taxon>
        <taxon>Solanoideae</taxon>
        <taxon>Solaneae</taxon>
        <taxon>Solanum</taxon>
        <taxon>Solanum subgen. Lycopersicon</taxon>
    </lineage>
</organism>
<dbReference type="EnsemblPlants" id="Solyc10g007790.3.1">
    <property type="protein sequence ID" value="Solyc10g007790.3.1"/>
    <property type="gene ID" value="Solyc10g007790.3"/>
</dbReference>
<dbReference type="Gramene" id="Solyc10g007790.3.1">
    <property type="protein sequence ID" value="Solyc10g007790.3.1"/>
    <property type="gene ID" value="Solyc10g007790.3"/>
</dbReference>
<proteinExistence type="predicted"/>
<name>A0A3Q7IAZ9_SOLLC</name>
<dbReference type="AlphaFoldDB" id="A0A3Q7IAZ9"/>
<reference evidence="1" key="1">
    <citation type="journal article" date="2012" name="Nature">
        <title>The tomato genome sequence provides insights into fleshy fruit evolution.</title>
        <authorList>
            <consortium name="Tomato Genome Consortium"/>
        </authorList>
    </citation>
    <scope>NUCLEOTIDE SEQUENCE [LARGE SCALE GENOMIC DNA]</scope>
    <source>
        <strain evidence="1">cv. Heinz 1706</strain>
    </source>
</reference>
<evidence type="ECO:0000313" key="1">
    <source>
        <dbReference type="EnsemblPlants" id="Solyc10g007790.3.1"/>
    </source>
</evidence>
<evidence type="ECO:0000313" key="2">
    <source>
        <dbReference type="Proteomes" id="UP000004994"/>
    </source>
</evidence>